<dbReference type="PRINTS" id="PR00169">
    <property type="entry name" value="KCHANNEL"/>
</dbReference>
<keyword evidence="16" id="KW-1185">Reference proteome</keyword>
<dbReference type="GO" id="GO:0008076">
    <property type="term" value="C:voltage-gated potassium channel complex"/>
    <property type="evidence" value="ECO:0007669"/>
    <property type="project" value="InterPro"/>
</dbReference>
<feature type="region of interest" description="Disordered" evidence="12">
    <location>
        <begin position="333"/>
        <end position="353"/>
    </location>
</feature>
<evidence type="ECO:0000256" key="1">
    <source>
        <dbReference type="ARBA" id="ARBA00004141"/>
    </source>
</evidence>
<feature type="transmembrane region" description="Helical" evidence="13">
    <location>
        <begin position="66"/>
        <end position="86"/>
    </location>
</feature>
<keyword evidence="7" id="KW-0630">Potassium</keyword>
<keyword evidence="8 13" id="KW-1133">Transmembrane helix</keyword>
<feature type="transmembrane region" description="Helical" evidence="13">
    <location>
        <begin position="98"/>
        <end position="117"/>
    </location>
</feature>
<keyword evidence="9" id="KW-0406">Ion transport</keyword>
<dbReference type="InterPro" id="IPR005821">
    <property type="entry name" value="Ion_trans_dom"/>
</dbReference>
<protein>
    <submittedName>
        <fullName evidence="15">Voltage-gated potassium channel</fullName>
    </submittedName>
</protein>
<evidence type="ECO:0000256" key="8">
    <source>
        <dbReference type="ARBA" id="ARBA00022989"/>
    </source>
</evidence>
<feature type="transmembrane region" description="Helical" evidence="13">
    <location>
        <begin position="244"/>
        <end position="265"/>
    </location>
</feature>
<feature type="transmembrane region" description="Helical" evidence="13">
    <location>
        <begin position="203"/>
        <end position="224"/>
    </location>
</feature>
<dbReference type="Gene3D" id="1.20.120.350">
    <property type="entry name" value="Voltage-gated potassium channels. Chain C"/>
    <property type="match status" value="1"/>
</dbReference>
<evidence type="ECO:0000256" key="3">
    <source>
        <dbReference type="ARBA" id="ARBA00022538"/>
    </source>
</evidence>
<evidence type="ECO:0000256" key="9">
    <source>
        <dbReference type="ARBA" id="ARBA00023065"/>
    </source>
</evidence>
<evidence type="ECO:0000256" key="13">
    <source>
        <dbReference type="SAM" id="Phobius"/>
    </source>
</evidence>
<dbReference type="AlphaFoldDB" id="A0A2H3BW14"/>
<evidence type="ECO:0000256" key="2">
    <source>
        <dbReference type="ARBA" id="ARBA00022448"/>
    </source>
</evidence>
<accession>A0A2H3BW14</accession>
<dbReference type="Pfam" id="PF00520">
    <property type="entry name" value="Ion_trans"/>
    <property type="match status" value="1"/>
</dbReference>
<evidence type="ECO:0000256" key="10">
    <source>
        <dbReference type="ARBA" id="ARBA00023136"/>
    </source>
</evidence>
<dbReference type="GO" id="GO:0001508">
    <property type="term" value="P:action potential"/>
    <property type="evidence" value="ECO:0007669"/>
    <property type="project" value="TreeGrafter"/>
</dbReference>
<evidence type="ECO:0000259" key="14">
    <source>
        <dbReference type="Pfam" id="PF00520"/>
    </source>
</evidence>
<evidence type="ECO:0000256" key="5">
    <source>
        <dbReference type="ARBA" id="ARBA00022826"/>
    </source>
</evidence>
<evidence type="ECO:0000256" key="12">
    <source>
        <dbReference type="SAM" id="MobiDB-lite"/>
    </source>
</evidence>
<keyword evidence="3" id="KW-0633">Potassium transport</keyword>
<dbReference type="Proteomes" id="UP000218334">
    <property type="component" value="Unassembled WGS sequence"/>
</dbReference>
<evidence type="ECO:0000256" key="6">
    <source>
        <dbReference type="ARBA" id="ARBA00022882"/>
    </source>
</evidence>
<reference evidence="16" key="1">
    <citation type="journal article" date="2017" name="Nat. Ecol. Evol.">
        <title>Genome expansion and lineage-specific genetic innovations in the forest pathogenic fungi Armillaria.</title>
        <authorList>
            <person name="Sipos G."/>
            <person name="Prasanna A.N."/>
            <person name="Walter M.C."/>
            <person name="O'Connor E."/>
            <person name="Balint B."/>
            <person name="Krizsan K."/>
            <person name="Kiss B."/>
            <person name="Hess J."/>
            <person name="Varga T."/>
            <person name="Slot J."/>
            <person name="Riley R."/>
            <person name="Boka B."/>
            <person name="Rigling D."/>
            <person name="Barry K."/>
            <person name="Lee J."/>
            <person name="Mihaltcheva S."/>
            <person name="LaButti K."/>
            <person name="Lipzen A."/>
            <person name="Waldron R."/>
            <person name="Moloney N.M."/>
            <person name="Sperisen C."/>
            <person name="Kredics L."/>
            <person name="Vagvoelgyi C."/>
            <person name="Patrignani A."/>
            <person name="Fitzpatrick D."/>
            <person name="Nagy I."/>
            <person name="Doyle S."/>
            <person name="Anderson J.B."/>
            <person name="Grigoriev I.V."/>
            <person name="Gueldener U."/>
            <person name="Muensterkoetter M."/>
            <person name="Nagy L.G."/>
        </authorList>
    </citation>
    <scope>NUCLEOTIDE SEQUENCE [LARGE SCALE GENOMIC DNA]</scope>
    <source>
        <strain evidence="16">28-4</strain>
    </source>
</reference>
<dbReference type="Gene3D" id="1.10.287.70">
    <property type="match status" value="1"/>
</dbReference>
<evidence type="ECO:0000313" key="15">
    <source>
        <dbReference type="EMBL" id="PBK68767.1"/>
    </source>
</evidence>
<keyword evidence="11 15" id="KW-0407">Ion channel</keyword>
<dbReference type="FunFam" id="1.10.287.70:FF:000097">
    <property type="entry name" value="Potassium voltage-gated channel subfamily G member 3"/>
    <property type="match status" value="1"/>
</dbReference>
<feature type="transmembrane region" description="Helical" evidence="13">
    <location>
        <begin position="277"/>
        <end position="298"/>
    </location>
</feature>
<keyword evidence="10 13" id="KW-0472">Membrane</keyword>
<dbReference type="STRING" id="1076256.A0A2H3BW14"/>
<dbReference type="InterPro" id="IPR027359">
    <property type="entry name" value="Volt_channel_dom_sf"/>
</dbReference>
<keyword evidence="6" id="KW-0851">Voltage-gated channel</keyword>
<dbReference type="EMBL" id="KZ293431">
    <property type="protein sequence ID" value="PBK68767.1"/>
    <property type="molecule type" value="Genomic_DNA"/>
</dbReference>
<keyword evidence="2" id="KW-0813">Transport</keyword>
<dbReference type="SUPFAM" id="SSF81324">
    <property type="entry name" value="Voltage-gated potassium channels"/>
    <property type="match status" value="1"/>
</dbReference>
<evidence type="ECO:0000256" key="4">
    <source>
        <dbReference type="ARBA" id="ARBA00022692"/>
    </source>
</evidence>
<dbReference type="PANTHER" id="PTHR11537:SF254">
    <property type="entry name" value="POTASSIUM VOLTAGE-GATED CHANNEL PROTEIN SHAB"/>
    <property type="match status" value="1"/>
</dbReference>
<keyword evidence="4 13" id="KW-0812">Transmembrane</keyword>
<keyword evidence="5" id="KW-0631">Potassium channel</keyword>
<dbReference type="PANTHER" id="PTHR11537">
    <property type="entry name" value="VOLTAGE-GATED POTASSIUM CHANNEL"/>
    <property type="match status" value="1"/>
</dbReference>
<dbReference type="GO" id="GO:0005249">
    <property type="term" value="F:voltage-gated potassium channel activity"/>
    <property type="evidence" value="ECO:0007669"/>
    <property type="project" value="InterPro"/>
</dbReference>
<comment type="subcellular location">
    <subcellularLocation>
        <location evidence="1">Membrane</location>
        <topology evidence="1">Multi-pass membrane protein</topology>
    </subcellularLocation>
</comment>
<sequence length="395" mass="45026">MSNIELNRLRSSPRPDSRFLTEEPQDIHDIFIHSNASIYPTADNIHPPWKRDLHALLEHPTSSAGAFLIHILMTFLIVTSAIVTVMETVPAFHSISTRVWFGFETSLVALFTVEYIARCVAWSGSWMSLLRWMVSFYGIIDVLSVLPYYIEIILQQDTSVFFRFSILRMFRLLRVFRPFKYNHTILLTIEVMFLSVRRSQHALLAIGFFVIMLMTIFSTLLYFIERGTWDTTLETFVNSDGDPTQFASIPAAAWFVIVTISTVGYGEITPRSFLGRLVTVPLLVFGLLLIALPSFVLGREFSIVWEKMTENQRQPIDELDIVDSPTLTRPLFSAGSMSSANGRSKKKDLSNRKLAQNQTELSRQIEQLSATVEAQGAMIQRLLQVMDKGKQREQG</sequence>
<evidence type="ECO:0000256" key="7">
    <source>
        <dbReference type="ARBA" id="ARBA00022958"/>
    </source>
</evidence>
<organism evidence="15 16">
    <name type="scientific">Armillaria solidipes</name>
    <dbReference type="NCBI Taxonomy" id="1076256"/>
    <lineage>
        <taxon>Eukaryota</taxon>
        <taxon>Fungi</taxon>
        <taxon>Dikarya</taxon>
        <taxon>Basidiomycota</taxon>
        <taxon>Agaricomycotina</taxon>
        <taxon>Agaricomycetes</taxon>
        <taxon>Agaricomycetidae</taxon>
        <taxon>Agaricales</taxon>
        <taxon>Marasmiineae</taxon>
        <taxon>Physalacriaceae</taxon>
        <taxon>Armillaria</taxon>
    </lineage>
</organism>
<name>A0A2H3BW14_9AGAR</name>
<evidence type="ECO:0000313" key="16">
    <source>
        <dbReference type="Proteomes" id="UP000218334"/>
    </source>
</evidence>
<dbReference type="InterPro" id="IPR028325">
    <property type="entry name" value="VG_K_chnl"/>
</dbReference>
<evidence type="ECO:0000256" key="11">
    <source>
        <dbReference type="ARBA" id="ARBA00023303"/>
    </source>
</evidence>
<feature type="domain" description="Ion transport" evidence="14">
    <location>
        <begin position="68"/>
        <end position="295"/>
    </location>
</feature>
<gene>
    <name evidence="15" type="ORF">ARMSODRAFT_913917</name>
</gene>
<feature type="transmembrane region" description="Helical" evidence="13">
    <location>
        <begin position="129"/>
        <end position="150"/>
    </location>
</feature>
<proteinExistence type="predicted"/>